<dbReference type="Gene3D" id="1.10.10.10">
    <property type="entry name" value="Winged helix-like DNA-binding domain superfamily/Winged helix DNA-binding domain"/>
    <property type="match status" value="1"/>
</dbReference>
<reference evidence="6 7" key="1">
    <citation type="submission" date="2022-10" db="EMBL/GenBank/DDBJ databases">
        <title>Defluviimonas sp. nov., isolated from ocean surface sediments.</title>
        <authorList>
            <person name="He W."/>
            <person name="Wang L."/>
            <person name="Zhang D.-F."/>
        </authorList>
    </citation>
    <scope>NUCLEOTIDE SEQUENCE [LARGE SCALE GENOMIC DNA]</scope>
    <source>
        <strain evidence="6 7">WL0024</strain>
    </source>
</reference>
<dbReference type="PANTHER" id="PTHR30126">
    <property type="entry name" value="HTH-TYPE TRANSCRIPTIONAL REGULATOR"/>
    <property type="match status" value="1"/>
</dbReference>
<keyword evidence="2" id="KW-0805">Transcription regulation</keyword>
<dbReference type="Gene3D" id="3.40.190.10">
    <property type="entry name" value="Periplasmic binding protein-like II"/>
    <property type="match status" value="2"/>
</dbReference>
<dbReference type="InterPro" id="IPR000847">
    <property type="entry name" value="LysR_HTH_N"/>
</dbReference>
<protein>
    <submittedName>
        <fullName evidence="6">LysR family transcriptional regulator</fullName>
    </submittedName>
</protein>
<evidence type="ECO:0000313" key="7">
    <source>
        <dbReference type="Proteomes" id="UP001209535"/>
    </source>
</evidence>
<dbReference type="Pfam" id="PF00126">
    <property type="entry name" value="HTH_1"/>
    <property type="match status" value="1"/>
</dbReference>
<comment type="caution">
    <text evidence="6">The sequence shown here is derived from an EMBL/GenBank/DDBJ whole genome shotgun (WGS) entry which is preliminary data.</text>
</comment>
<name>A0ABT2X179_9RHOB</name>
<evidence type="ECO:0000256" key="2">
    <source>
        <dbReference type="ARBA" id="ARBA00023015"/>
    </source>
</evidence>
<dbReference type="CDD" id="cd05466">
    <property type="entry name" value="PBP2_LTTR_substrate"/>
    <property type="match status" value="1"/>
</dbReference>
<dbReference type="InterPro" id="IPR005119">
    <property type="entry name" value="LysR_subst-bd"/>
</dbReference>
<evidence type="ECO:0000313" key="6">
    <source>
        <dbReference type="EMBL" id="MCU9846772.1"/>
    </source>
</evidence>
<dbReference type="Proteomes" id="UP001209535">
    <property type="component" value="Unassembled WGS sequence"/>
</dbReference>
<dbReference type="RefSeq" id="WP_263332689.1">
    <property type="nucleotide sequence ID" value="NZ_JAOVQO010000001.1"/>
</dbReference>
<comment type="similarity">
    <text evidence="1">Belongs to the LysR transcriptional regulatory family.</text>
</comment>
<dbReference type="SUPFAM" id="SSF53850">
    <property type="entry name" value="Periplasmic binding protein-like II"/>
    <property type="match status" value="1"/>
</dbReference>
<dbReference type="PROSITE" id="PS50931">
    <property type="entry name" value="HTH_LYSR"/>
    <property type="match status" value="1"/>
</dbReference>
<evidence type="ECO:0000256" key="4">
    <source>
        <dbReference type="ARBA" id="ARBA00023163"/>
    </source>
</evidence>
<organism evidence="6 7">
    <name type="scientific">Albidovulum salinarum</name>
    <dbReference type="NCBI Taxonomy" id="2984153"/>
    <lineage>
        <taxon>Bacteria</taxon>
        <taxon>Pseudomonadati</taxon>
        <taxon>Pseudomonadota</taxon>
        <taxon>Alphaproteobacteria</taxon>
        <taxon>Rhodobacterales</taxon>
        <taxon>Paracoccaceae</taxon>
        <taxon>Albidovulum</taxon>
    </lineage>
</organism>
<proteinExistence type="inferred from homology"/>
<evidence type="ECO:0000259" key="5">
    <source>
        <dbReference type="PROSITE" id="PS50931"/>
    </source>
</evidence>
<dbReference type="EMBL" id="JAOVQO010000001">
    <property type="protein sequence ID" value="MCU9846772.1"/>
    <property type="molecule type" value="Genomic_DNA"/>
</dbReference>
<accession>A0ABT2X179</accession>
<evidence type="ECO:0000256" key="1">
    <source>
        <dbReference type="ARBA" id="ARBA00009437"/>
    </source>
</evidence>
<keyword evidence="4" id="KW-0804">Transcription</keyword>
<evidence type="ECO:0000256" key="3">
    <source>
        <dbReference type="ARBA" id="ARBA00023125"/>
    </source>
</evidence>
<keyword evidence="7" id="KW-1185">Reference proteome</keyword>
<dbReference type="Pfam" id="PF03466">
    <property type="entry name" value="LysR_substrate"/>
    <property type="match status" value="1"/>
</dbReference>
<dbReference type="InterPro" id="IPR036390">
    <property type="entry name" value="WH_DNA-bd_sf"/>
</dbReference>
<gene>
    <name evidence="6" type="ORF">OEZ60_02010</name>
</gene>
<dbReference type="SUPFAM" id="SSF46785">
    <property type="entry name" value="Winged helix' DNA-binding domain"/>
    <property type="match status" value="1"/>
</dbReference>
<sequence length="305" mass="34050">MENATKPSHAKLADVDLRLLRVFAEIVHANGFSAAQANLGMTQATISAHMRHLEERLGVRLCERGRGGFYLTDEGRQVHSAMLDLFGSIDRFQSAVSEAQGELSGDLSFGTVDAMVTNHSLNLHLAIAEFCNEAPRLRLSIDIAAPQVLSQGILNGRYQIVLMPEQRLLGQTHAINIYDERQNLYCGRAHPLFSVPDHTITEKLLAEQDFAGRTYMAQTQICGVDFNWRAVTAHMEGTLMLLLSGAFIGFLPQHFAEQEVRNGQLRVLAPDRMAFDDTFQIVYPRERPTRAAELLAQAVLRRQHS</sequence>
<dbReference type="PANTHER" id="PTHR30126:SF98">
    <property type="entry name" value="HTH-TYPE TRANSCRIPTIONAL ACTIVATOR BAUR"/>
    <property type="match status" value="1"/>
</dbReference>
<keyword evidence="3" id="KW-0238">DNA-binding</keyword>
<feature type="domain" description="HTH lysR-type" evidence="5">
    <location>
        <begin position="15"/>
        <end position="72"/>
    </location>
</feature>
<dbReference type="InterPro" id="IPR036388">
    <property type="entry name" value="WH-like_DNA-bd_sf"/>
</dbReference>